<dbReference type="InterPro" id="IPR015421">
    <property type="entry name" value="PyrdxlP-dep_Trfase_major"/>
</dbReference>
<accession>L1QNB6</accession>
<comment type="similarity">
    <text evidence="2 5">Belongs to the DegT/DnrJ/EryC1 family.</text>
</comment>
<dbReference type="CDD" id="cd00616">
    <property type="entry name" value="AHBA_syn"/>
    <property type="match status" value="1"/>
</dbReference>
<dbReference type="PIRSF" id="PIRSF000390">
    <property type="entry name" value="PLP_StrS"/>
    <property type="match status" value="1"/>
</dbReference>
<sequence length="379" mass="43447">MYYFKEPIQVTKAFLPPFKEYIEKIQSMWSTNWITNNGCLHNELENKIANYLGVNNATLFTNGHLSLDIAIKALNIKGEVITTPFTFPSTTHAIVLNNLKPVFCDINKEDFTIDVDKIEELITDKTSAIIPVHVFGYPCDVEKIEKIAKDHNLKVIYDAAHVFGVEIGGIGIGNFGDISMFSLHATKVYNSIEGGILAYNNSDLEERLRSLKNFGYISNDEVEVVGLNAKMNEFQAAMGLCNLKYVDEQIKNRKEVARIYREQLEEVEGVYYLNDKEGIKHNYSYFPILVDEECTGITRDELHESLKEYNIYTRKYFYPMIPELECYKGKYNSNNLNVAKYVSDRVLTLPIYGQLNLQDAYNIANNIKEIILSKKNKTK</sequence>
<feature type="modified residue" description="N6-(pyridoxal phosphate)lysine" evidence="4">
    <location>
        <position position="187"/>
    </location>
</feature>
<dbReference type="InterPro" id="IPR015424">
    <property type="entry name" value="PyrdxlP-dep_Trfase"/>
</dbReference>
<evidence type="ECO:0000313" key="6">
    <source>
        <dbReference type="EMBL" id="EKY29062.1"/>
    </source>
</evidence>
<evidence type="ECO:0000313" key="7">
    <source>
        <dbReference type="Proteomes" id="UP000010420"/>
    </source>
</evidence>
<dbReference type="STRING" id="545697.HMPREF0216_00421"/>
<dbReference type="PANTHER" id="PTHR30244:SF9">
    <property type="entry name" value="PROTEIN RV3402C"/>
    <property type="match status" value="1"/>
</dbReference>
<dbReference type="eggNOG" id="COG0399">
    <property type="taxonomic scope" value="Bacteria"/>
</dbReference>
<dbReference type="GO" id="GO:0008483">
    <property type="term" value="F:transaminase activity"/>
    <property type="evidence" value="ECO:0007669"/>
    <property type="project" value="UniProtKB-KW"/>
</dbReference>
<dbReference type="GO" id="GO:0000271">
    <property type="term" value="P:polysaccharide biosynthetic process"/>
    <property type="evidence" value="ECO:0007669"/>
    <property type="project" value="TreeGrafter"/>
</dbReference>
<name>L1QNB6_9CLOT</name>
<keyword evidence="7" id="KW-1185">Reference proteome</keyword>
<comment type="caution">
    <text evidence="6">The sequence shown here is derived from an EMBL/GenBank/DDBJ whole genome shotgun (WGS) entry which is preliminary data.</text>
</comment>
<dbReference type="OrthoDB" id="9810913at2"/>
<evidence type="ECO:0000256" key="4">
    <source>
        <dbReference type="PIRSR" id="PIRSR000390-2"/>
    </source>
</evidence>
<evidence type="ECO:0000256" key="2">
    <source>
        <dbReference type="ARBA" id="ARBA00037999"/>
    </source>
</evidence>
<dbReference type="HOGENOM" id="CLU_033332_1_0_9"/>
<dbReference type="Proteomes" id="UP000010420">
    <property type="component" value="Unassembled WGS sequence"/>
</dbReference>
<proteinExistence type="inferred from homology"/>
<dbReference type="Gene3D" id="3.90.1150.10">
    <property type="entry name" value="Aspartate Aminotransferase, domain 1"/>
    <property type="match status" value="1"/>
</dbReference>
<dbReference type="PANTHER" id="PTHR30244">
    <property type="entry name" value="TRANSAMINASE"/>
    <property type="match status" value="1"/>
</dbReference>
<feature type="active site" description="Proton acceptor" evidence="3">
    <location>
        <position position="187"/>
    </location>
</feature>
<keyword evidence="6" id="KW-0808">Transferase</keyword>
<dbReference type="SUPFAM" id="SSF53383">
    <property type="entry name" value="PLP-dependent transferases"/>
    <property type="match status" value="1"/>
</dbReference>
<dbReference type="Pfam" id="PF01041">
    <property type="entry name" value="DegT_DnrJ_EryC1"/>
    <property type="match status" value="1"/>
</dbReference>
<dbReference type="EMBL" id="AMEZ01000013">
    <property type="protein sequence ID" value="EKY29062.1"/>
    <property type="molecule type" value="Genomic_DNA"/>
</dbReference>
<dbReference type="PATRIC" id="fig|545697.3.peg.414"/>
<dbReference type="InterPro" id="IPR000653">
    <property type="entry name" value="DegT/StrS_aminotransferase"/>
</dbReference>
<protein>
    <submittedName>
        <fullName evidence="6">DegT/DnrJ/EryC1/StrS aminotransferase family protein</fullName>
    </submittedName>
</protein>
<keyword evidence="6" id="KW-0032">Aminotransferase</keyword>
<gene>
    <name evidence="6" type="ORF">HMPREF0216_00421</name>
</gene>
<dbReference type="RefSeq" id="WP_005210483.1">
    <property type="nucleotide sequence ID" value="NZ_KB291607.1"/>
</dbReference>
<dbReference type="GO" id="GO:0030170">
    <property type="term" value="F:pyridoxal phosphate binding"/>
    <property type="evidence" value="ECO:0007669"/>
    <property type="project" value="TreeGrafter"/>
</dbReference>
<dbReference type="Gene3D" id="3.40.640.10">
    <property type="entry name" value="Type I PLP-dependent aspartate aminotransferase-like (Major domain)"/>
    <property type="match status" value="1"/>
</dbReference>
<evidence type="ECO:0000256" key="1">
    <source>
        <dbReference type="ARBA" id="ARBA00022898"/>
    </source>
</evidence>
<reference evidence="6 7" key="1">
    <citation type="submission" date="2012-05" db="EMBL/GenBank/DDBJ databases">
        <authorList>
            <person name="Weinstock G."/>
            <person name="Sodergren E."/>
            <person name="Lobos E.A."/>
            <person name="Fulton L."/>
            <person name="Fulton R."/>
            <person name="Courtney L."/>
            <person name="Fronick C."/>
            <person name="O'Laughlin M."/>
            <person name="Godfrey J."/>
            <person name="Wilson R.M."/>
            <person name="Miner T."/>
            <person name="Farmer C."/>
            <person name="Delehaunty K."/>
            <person name="Cordes M."/>
            <person name="Minx P."/>
            <person name="Tomlinson C."/>
            <person name="Chen J."/>
            <person name="Wollam A."/>
            <person name="Pepin K.H."/>
            <person name="Bhonagiri V."/>
            <person name="Zhang X."/>
            <person name="Suruliraj S."/>
            <person name="Warren W."/>
            <person name="Mitreva M."/>
            <person name="Mardis E.R."/>
            <person name="Wilson R.K."/>
        </authorList>
    </citation>
    <scope>NUCLEOTIDE SEQUENCE [LARGE SCALE GENOMIC DNA]</scope>
    <source>
        <strain evidence="6 7">DSM 1785</strain>
    </source>
</reference>
<evidence type="ECO:0000256" key="5">
    <source>
        <dbReference type="RuleBase" id="RU004508"/>
    </source>
</evidence>
<dbReference type="InterPro" id="IPR015422">
    <property type="entry name" value="PyrdxlP-dep_Trfase_small"/>
</dbReference>
<evidence type="ECO:0000256" key="3">
    <source>
        <dbReference type="PIRSR" id="PIRSR000390-1"/>
    </source>
</evidence>
<dbReference type="AlphaFoldDB" id="L1QNB6"/>
<keyword evidence="1 4" id="KW-0663">Pyridoxal phosphate</keyword>
<organism evidence="6 7">
    <name type="scientific">Clostridium celatum DSM 1785</name>
    <dbReference type="NCBI Taxonomy" id="545697"/>
    <lineage>
        <taxon>Bacteria</taxon>
        <taxon>Bacillati</taxon>
        <taxon>Bacillota</taxon>
        <taxon>Clostridia</taxon>
        <taxon>Eubacteriales</taxon>
        <taxon>Clostridiaceae</taxon>
        <taxon>Clostridium</taxon>
    </lineage>
</organism>